<dbReference type="CDD" id="cd02021">
    <property type="entry name" value="GntK"/>
    <property type="match status" value="1"/>
</dbReference>
<organism evidence="10 11">
    <name type="scientific">Dactylosporangium roseum</name>
    <dbReference type="NCBI Taxonomy" id="47989"/>
    <lineage>
        <taxon>Bacteria</taxon>
        <taxon>Bacillati</taxon>
        <taxon>Actinomycetota</taxon>
        <taxon>Actinomycetes</taxon>
        <taxon>Micromonosporales</taxon>
        <taxon>Micromonosporaceae</taxon>
        <taxon>Dactylosporangium</taxon>
    </lineage>
</organism>
<reference evidence="10" key="1">
    <citation type="submission" date="2021-04" db="EMBL/GenBank/DDBJ databases">
        <title>Biosynthetic gene clusters of Dactylosporangioum roseum.</title>
        <authorList>
            <person name="Hartkoorn R.C."/>
            <person name="Beaudoing E."/>
            <person name="Hot D."/>
            <person name="Moureu S."/>
        </authorList>
    </citation>
    <scope>NUCLEOTIDE SEQUENCE</scope>
    <source>
        <strain evidence="10">NRRL B-16295</strain>
    </source>
</reference>
<evidence type="ECO:0000256" key="7">
    <source>
        <dbReference type="ARBA" id="ARBA00022840"/>
    </source>
</evidence>
<gene>
    <name evidence="10" type="ORF">Drose_10945</name>
</gene>
<dbReference type="InterPro" id="IPR006001">
    <property type="entry name" value="Therm_gnt_kin"/>
</dbReference>
<keyword evidence="7 9" id="KW-0067">ATP-binding</keyword>
<dbReference type="PANTHER" id="PTHR43442:SF3">
    <property type="entry name" value="GLUCONOKINASE-RELATED"/>
    <property type="match status" value="1"/>
</dbReference>
<dbReference type="Pfam" id="PF13671">
    <property type="entry name" value="AAA_33"/>
    <property type="match status" value="1"/>
</dbReference>
<protein>
    <recommendedName>
        <fullName evidence="3 9">Gluconokinase</fullName>
        <ecNumber evidence="3 9">2.7.1.12</ecNumber>
    </recommendedName>
</protein>
<comment type="catalytic activity">
    <reaction evidence="8 9">
        <text>D-gluconate + ATP = 6-phospho-D-gluconate + ADP + H(+)</text>
        <dbReference type="Rhea" id="RHEA:19433"/>
        <dbReference type="ChEBI" id="CHEBI:15378"/>
        <dbReference type="ChEBI" id="CHEBI:18391"/>
        <dbReference type="ChEBI" id="CHEBI:30616"/>
        <dbReference type="ChEBI" id="CHEBI:58759"/>
        <dbReference type="ChEBI" id="CHEBI:456216"/>
        <dbReference type="EC" id="2.7.1.12"/>
    </reaction>
</comment>
<evidence type="ECO:0000256" key="6">
    <source>
        <dbReference type="ARBA" id="ARBA00022777"/>
    </source>
</evidence>
<keyword evidence="6 9" id="KW-0418">Kinase</keyword>
<comment type="similarity">
    <text evidence="2 9">Belongs to the gluconokinase GntK/GntV family.</text>
</comment>
<evidence type="ECO:0000256" key="5">
    <source>
        <dbReference type="ARBA" id="ARBA00022741"/>
    </source>
</evidence>
<sequence length="203" mass="22817">MADAPQPASGPPPVFIVMGVAGTGKTTVGSLLARRLGWRYADGDEFHPRSNVDKMAAGTPLTDEDRRPWLAAIARWVDERAALGEPGVVSCSGLRRVYRDRLRGGRPQVRLVLLEGTRELIVRRLAARHGHFMRVEMLDSQFADLELPRPDEDVTEVSVEPPPDEVVDAIFKEHPDVERLWRRPARGRIRRSARDHRSPRSLP</sequence>
<dbReference type="InterPro" id="IPR027417">
    <property type="entry name" value="P-loop_NTPase"/>
</dbReference>
<dbReference type="Gene3D" id="3.40.50.300">
    <property type="entry name" value="P-loop containing nucleotide triphosphate hydrolases"/>
    <property type="match status" value="1"/>
</dbReference>
<evidence type="ECO:0000313" key="10">
    <source>
        <dbReference type="EMBL" id="UWZ38692.1"/>
    </source>
</evidence>
<comment type="pathway">
    <text evidence="1">Carbohydrate acid metabolism.</text>
</comment>
<evidence type="ECO:0000256" key="2">
    <source>
        <dbReference type="ARBA" id="ARBA00008420"/>
    </source>
</evidence>
<accession>A0ABY5ZB41</accession>
<keyword evidence="4 9" id="KW-0808">Transferase</keyword>
<dbReference type="EMBL" id="CP073721">
    <property type="protein sequence ID" value="UWZ38692.1"/>
    <property type="molecule type" value="Genomic_DNA"/>
</dbReference>
<evidence type="ECO:0000256" key="3">
    <source>
        <dbReference type="ARBA" id="ARBA00012054"/>
    </source>
</evidence>
<evidence type="ECO:0000256" key="8">
    <source>
        <dbReference type="ARBA" id="ARBA00048090"/>
    </source>
</evidence>
<evidence type="ECO:0000256" key="9">
    <source>
        <dbReference type="RuleBase" id="RU363066"/>
    </source>
</evidence>
<dbReference type="EC" id="2.7.1.12" evidence="3 9"/>
<proteinExistence type="inferred from homology"/>
<dbReference type="NCBIfam" id="TIGR01313">
    <property type="entry name" value="therm_gnt_kin"/>
    <property type="match status" value="1"/>
</dbReference>
<name>A0ABY5ZB41_9ACTN</name>
<dbReference type="RefSeq" id="WP_260728066.1">
    <property type="nucleotide sequence ID" value="NZ_BAAABS010000088.1"/>
</dbReference>
<dbReference type="PANTHER" id="PTHR43442">
    <property type="entry name" value="GLUCONOKINASE-RELATED"/>
    <property type="match status" value="1"/>
</dbReference>
<evidence type="ECO:0000256" key="1">
    <source>
        <dbReference type="ARBA" id="ARBA00004761"/>
    </source>
</evidence>
<dbReference type="Proteomes" id="UP001058271">
    <property type="component" value="Chromosome"/>
</dbReference>
<evidence type="ECO:0000313" key="11">
    <source>
        <dbReference type="Proteomes" id="UP001058271"/>
    </source>
</evidence>
<keyword evidence="11" id="KW-1185">Reference proteome</keyword>
<evidence type="ECO:0000256" key="4">
    <source>
        <dbReference type="ARBA" id="ARBA00022679"/>
    </source>
</evidence>
<keyword evidence="5 9" id="KW-0547">Nucleotide-binding</keyword>
<dbReference type="SUPFAM" id="SSF52540">
    <property type="entry name" value="P-loop containing nucleoside triphosphate hydrolases"/>
    <property type="match status" value="1"/>
</dbReference>